<evidence type="ECO:0000313" key="6">
    <source>
        <dbReference type="EMBL" id="AMP04942.1"/>
    </source>
</evidence>
<dbReference type="GO" id="GO:0003677">
    <property type="term" value="F:DNA binding"/>
    <property type="evidence" value="ECO:0007669"/>
    <property type="project" value="UniProtKB-UniRule"/>
</dbReference>
<dbReference type="PATRIC" id="fig|279113.10.peg.2756"/>
<gene>
    <name evidence="7" type="ORF">CPter291_2756</name>
    <name evidence="6" type="ORF">CPter91_2590</name>
</gene>
<dbReference type="EMBL" id="CP013236">
    <property type="protein sequence ID" value="AMP15011.1"/>
    <property type="molecule type" value="Genomic_DNA"/>
</dbReference>
<accession>A0A127QYH2</accession>
<dbReference type="PANTHER" id="PTHR47506">
    <property type="entry name" value="TRANSCRIPTIONAL REGULATORY PROTEIN"/>
    <property type="match status" value="1"/>
</dbReference>
<evidence type="ECO:0000313" key="8">
    <source>
        <dbReference type="Proteomes" id="UP000074561"/>
    </source>
</evidence>
<dbReference type="SUPFAM" id="SSF48498">
    <property type="entry name" value="Tetracyclin repressor-like, C-terminal domain"/>
    <property type="match status" value="1"/>
</dbReference>
<feature type="DNA-binding region" description="H-T-H motif" evidence="4">
    <location>
        <begin position="25"/>
        <end position="44"/>
    </location>
</feature>
<evidence type="ECO:0000313" key="7">
    <source>
        <dbReference type="EMBL" id="AMP15011.1"/>
    </source>
</evidence>
<evidence type="ECO:0000256" key="2">
    <source>
        <dbReference type="ARBA" id="ARBA00023125"/>
    </source>
</evidence>
<dbReference type="InterPro" id="IPR036271">
    <property type="entry name" value="Tet_transcr_reg_TetR-rel_C_sf"/>
</dbReference>
<keyword evidence="3" id="KW-0804">Transcription</keyword>
<name>A0A127QYH2_9BURK</name>
<sequence>MKEKRQILIDTATRLFSQDGYHAVGIDRILAEAGVAKMTLYKYFPSKKELVVEVLEERMTMCANSLSLFLEKFETPMDKLHGVFMWHDKWFREVNFTGCMFAAAAAEFHGTDNAILRTAASQKKGLTDLVKNVLEPLVGKSVATKLARQVVMLLDGATLAAHVAGRKNAANDAWSVAQEIVLLEHSKLQTA</sequence>
<dbReference type="PROSITE" id="PS50977">
    <property type="entry name" value="HTH_TETR_2"/>
    <property type="match status" value="1"/>
</dbReference>
<feature type="domain" description="HTH tetR-type" evidence="5">
    <location>
        <begin position="2"/>
        <end position="62"/>
    </location>
</feature>
<dbReference type="Gene3D" id="1.10.357.10">
    <property type="entry name" value="Tetracycline Repressor, domain 2"/>
    <property type="match status" value="1"/>
</dbReference>
<dbReference type="AlphaFoldDB" id="A0A127QYH2"/>
<evidence type="ECO:0000256" key="4">
    <source>
        <dbReference type="PROSITE-ProRule" id="PRU00335"/>
    </source>
</evidence>
<evidence type="ECO:0000256" key="1">
    <source>
        <dbReference type="ARBA" id="ARBA00023015"/>
    </source>
</evidence>
<evidence type="ECO:0000313" key="9">
    <source>
        <dbReference type="Proteomes" id="UP000074914"/>
    </source>
</evidence>
<dbReference type="EMBL" id="CP013234">
    <property type="protein sequence ID" value="AMP04942.1"/>
    <property type="molecule type" value="Genomic_DNA"/>
</dbReference>
<evidence type="ECO:0000256" key="3">
    <source>
        <dbReference type="ARBA" id="ARBA00023163"/>
    </source>
</evidence>
<dbReference type="SUPFAM" id="SSF46689">
    <property type="entry name" value="Homeodomain-like"/>
    <property type="match status" value="1"/>
</dbReference>
<dbReference type="Proteomes" id="UP000074914">
    <property type="component" value="Chromosome"/>
</dbReference>
<dbReference type="PANTHER" id="PTHR47506:SF6">
    <property type="entry name" value="HTH-TYPE TRANSCRIPTIONAL REPRESSOR NEMR"/>
    <property type="match status" value="1"/>
</dbReference>
<dbReference type="RefSeq" id="WP_061940472.1">
    <property type="nucleotide sequence ID" value="NZ_CP013234.1"/>
</dbReference>
<dbReference type="FunFam" id="1.10.10.60:FF:000141">
    <property type="entry name" value="TetR family transcriptional regulator"/>
    <property type="match status" value="1"/>
</dbReference>
<dbReference type="KEGG" id="cpra:CPter91_2590"/>
<dbReference type="PRINTS" id="PR00455">
    <property type="entry name" value="HTHTETR"/>
</dbReference>
<dbReference type="InterPro" id="IPR009057">
    <property type="entry name" value="Homeodomain-like_sf"/>
</dbReference>
<keyword evidence="9" id="KW-1185">Reference proteome</keyword>
<keyword evidence="1" id="KW-0805">Transcription regulation</keyword>
<keyword evidence="2 4" id="KW-0238">DNA-binding</keyword>
<protein>
    <submittedName>
        <fullName evidence="6">Bacterial regulatory s, tetR family protein</fullName>
    </submittedName>
</protein>
<dbReference type="InterPro" id="IPR001647">
    <property type="entry name" value="HTH_TetR"/>
</dbReference>
<organism evidence="6 8">
    <name type="scientific">Collimonas pratensis</name>
    <dbReference type="NCBI Taxonomy" id="279113"/>
    <lineage>
        <taxon>Bacteria</taxon>
        <taxon>Pseudomonadati</taxon>
        <taxon>Pseudomonadota</taxon>
        <taxon>Betaproteobacteria</taxon>
        <taxon>Burkholderiales</taxon>
        <taxon>Oxalobacteraceae</taxon>
        <taxon>Collimonas</taxon>
    </lineage>
</organism>
<dbReference type="Pfam" id="PF00440">
    <property type="entry name" value="TetR_N"/>
    <property type="match status" value="1"/>
</dbReference>
<dbReference type="OrthoDB" id="116240at2"/>
<dbReference type="Proteomes" id="UP000074561">
    <property type="component" value="Chromosome"/>
</dbReference>
<reference evidence="8 9" key="1">
    <citation type="submission" date="2015-11" db="EMBL/GenBank/DDBJ databases">
        <title>Exploring the genomic traits of fungus-feeding bacterial genus Collimonas.</title>
        <authorList>
            <person name="Song C."/>
            <person name="Schmidt R."/>
            <person name="de Jager V."/>
            <person name="Krzyzanowska D."/>
            <person name="Jongedijk E."/>
            <person name="Cankar K."/>
            <person name="Beekwilder J."/>
            <person name="van Veen A."/>
            <person name="de Boer W."/>
            <person name="van Veen J.A."/>
            <person name="Garbeva P."/>
        </authorList>
    </citation>
    <scope>NUCLEOTIDE SEQUENCE [LARGE SCALE GENOMIC DNA]</scope>
    <source>
        <strain evidence="7 9">Ter291</strain>
        <strain evidence="6 8">Ter91</strain>
    </source>
</reference>
<evidence type="ECO:0000259" key="5">
    <source>
        <dbReference type="PROSITE" id="PS50977"/>
    </source>
</evidence>
<proteinExistence type="predicted"/>